<dbReference type="Proteomes" id="UP000075840">
    <property type="component" value="Unassembled WGS sequence"/>
</dbReference>
<keyword evidence="2" id="KW-1185">Reference proteome</keyword>
<organism evidence="1 2">
    <name type="scientific">Anopheles arabiensis</name>
    <name type="common">Mosquito</name>
    <dbReference type="NCBI Taxonomy" id="7173"/>
    <lineage>
        <taxon>Eukaryota</taxon>
        <taxon>Metazoa</taxon>
        <taxon>Ecdysozoa</taxon>
        <taxon>Arthropoda</taxon>
        <taxon>Hexapoda</taxon>
        <taxon>Insecta</taxon>
        <taxon>Pterygota</taxon>
        <taxon>Neoptera</taxon>
        <taxon>Endopterygota</taxon>
        <taxon>Diptera</taxon>
        <taxon>Nematocera</taxon>
        <taxon>Culicoidea</taxon>
        <taxon>Culicidae</taxon>
        <taxon>Anophelinae</taxon>
        <taxon>Anopheles</taxon>
    </lineage>
</organism>
<name>A0A182IEW6_ANOAR</name>
<proteinExistence type="predicted"/>
<accession>A0A182IEW6</accession>
<protein>
    <submittedName>
        <fullName evidence="1">Uncharacterized protein</fullName>
    </submittedName>
</protein>
<reference evidence="1" key="1">
    <citation type="submission" date="2022-08" db="UniProtKB">
        <authorList>
            <consortium name="EnsemblMetazoa"/>
        </authorList>
    </citation>
    <scope>IDENTIFICATION</scope>
    <source>
        <strain evidence="1">Dongola</strain>
    </source>
</reference>
<dbReference type="AlphaFoldDB" id="A0A182IEW6"/>
<dbReference type="EMBL" id="APCN01004206">
    <property type="status" value="NOT_ANNOTATED_CDS"/>
    <property type="molecule type" value="Genomic_DNA"/>
</dbReference>
<evidence type="ECO:0000313" key="2">
    <source>
        <dbReference type="Proteomes" id="UP000075840"/>
    </source>
</evidence>
<dbReference type="EnsemblMetazoa" id="AARA014041-RA">
    <property type="protein sequence ID" value="AARA014041-PA"/>
    <property type="gene ID" value="AARA014041"/>
</dbReference>
<dbReference type="VEuPathDB" id="VectorBase:AARA014041"/>
<evidence type="ECO:0000313" key="1">
    <source>
        <dbReference type="EnsemblMetazoa" id="AARA014041-PA"/>
    </source>
</evidence>
<sequence length="50" mass="5316">MRISTSVIFSLFCALLGAVAGRQITDYPTAGAEDPGNECNDWGVCINLPQ</sequence>